<feature type="domain" description="Peptidase S8/S53" evidence="9">
    <location>
        <begin position="66"/>
        <end position="508"/>
    </location>
</feature>
<dbReference type="InterPro" id="IPR022398">
    <property type="entry name" value="Peptidase_S8_His-AS"/>
</dbReference>
<dbReference type="PROSITE" id="PS00137">
    <property type="entry name" value="SUBTILASE_HIS"/>
    <property type="match status" value="1"/>
</dbReference>
<dbReference type="InterPro" id="IPR023828">
    <property type="entry name" value="Peptidase_S8_Ser-AS"/>
</dbReference>
<keyword evidence="4 5" id="KW-0720">Serine protease</keyword>
<keyword evidence="2 5" id="KW-0645">Protease</keyword>
<reference evidence="11" key="1">
    <citation type="submission" date="2016-10" db="EMBL/GenBank/DDBJ databases">
        <authorList>
            <person name="Varghese N."/>
            <person name="Submissions S."/>
        </authorList>
    </citation>
    <scope>NUCLEOTIDE SEQUENCE [LARGE SCALE GENOMIC DNA]</scope>
    <source>
        <strain evidence="11">DSM 21580</strain>
    </source>
</reference>
<feature type="chain" id="PRO_5009291673" evidence="8">
    <location>
        <begin position="21"/>
        <end position="571"/>
    </location>
</feature>
<proteinExistence type="inferred from homology"/>
<evidence type="ECO:0000259" key="9">
    <source>
        <dbReference type="Pfam" id="PF00082"/>
    </source>
</evidence>
<evidence type="ECO:0000256" key="4">
    <source>
        <dbReference type="ARBA" id="ARBA00022825"/>
    </source>
</evidence>
<dbReference type="InterPro" id="IPR023827">
    <property type="entry name" value="Peptidase_S8_Asp-AS"/>
</dbReference>
<dbReference type="PANTHER" id="PTHR43399:SF4">
    <property type="entry name" value="CELL WALL-ASSOCIATED PROTEASE"/>
    <property type="match status" value="1"/>
</dbReference>
<dbReference type="EMBL" id="FNUS01000005">
    <property type="protein sequence ID" value="SEG36779.1"/>
    <property type="molecule type" value="Genomic_DNA"/>
</dbReference>
<evidence type="ECO:0000313" key="10">
    <source>
        <dbReference type="EMBL" id="SEG36779.1"/>
    </source>
</evidence>
<keyword evidence="3 5" id="KW-0378">Hydrolase</keyword>
<comment type="similarity">
    <text evidence="1 5 6">Belongs to the peptidase S8 family.</text>
</comment>
<evidence type="ECO:0000256" key="8">
    <source>
        <dbReference type="SAM" id="SignalP"/>
    </source>
</evidence>
<dbReference type="Pfam" id="PF00082">
    <property type="entry name" value="Peptidase_S8"/>
    <property type="match status" value="1"/>
</dbReference>
<keyword evidence="11" id="KW-1185">Reference proteome</keyword>
<feature type="region of interest" description="Disordered" evidence="7">
    <location>
        <begin position="551"/>
        <end position="571"/>
    </location>
</feature>
<dbReference type="Gene3D" id="3.40.50.200">
    <property type="entry name" value="Peptidase S8/S53 domain"/>
    <property type="match status" value="2"/>
</dbReference>
<dbReference type="RefSeq" id="WP_103913956.1">
    <property type="nucleotide sequence ID" value="NZ_FNUS01000005.1"/>
</dbReference>
<dbReference type="SUPFAM" id="SSF52743">
    <property type="entry name" value="Subtilisin-like"/>
    <property type="match status" value="1"/>
</dbReference>
<dbReference type="PRINTS" id="PR00723">
    <property type="entry name" value="SUBTILISIN"/>
</dbReference>
<feature type="active site" description="Charge relay system" evidence="5">
    <location>
        <position position="472"/>
    </location>
</feature>
<dbReference type="OrthoDB" id="9798386at2"/>
<evidence type="ECO:0000256" key="5">
    <source>
        <dbReference type="PROSITE-ProRule" id="PRU01240"/>
    </source>
</evidence>
<gene>
    <name evidence="10" type="ORF">SAMN05421847_2066</name>
</gene>
<evidence type="ECO:0000256" key="1">
    <source>
        <dbReference type="ARBA" id="ARBA00011073"/>
    </source>
</evidence>
<dbReference type="GO" id="GO:0006508">
    <property type="term" value="P:proteolysis"/>
    <property type="evidence" value="ECO:0007669"/>
    <property type="project" value="UniProtKB-KW"/>
</dbReference>
<accession>A0A1H5ZJZ6</accession>
<dbReference type="InterPro" id="IPR051048">
    <property type="entry name" value="Peptidase_S8/S53_subtilisin"/>
</dbReference>
<evidence type="ECO:0000256" key="3">
    <source>
        <dbReference type="ARBA" id="ARBA00022801"/>
    </source>
</evidence>
<name>A0A1H5ZJZ6_9FLAO</name>
<dbReference type="InterPro" id="IPR036852">
    <property type="entry name" value="Peptidase_S8/S53_dom_sf"/>
</dbReference>
<dbReference type="GO" id="GO:0004252">
    <property type="term" value="F:serine-type endopeptidase activity"/>
    <property type="evidence" value="ECO:0007669"/>
    <property type="project" value="UniProtKB-UniRule"/>
</dbReference>
<dbReference type="PROSITE" id="PS00136">
    <property type="entry name" value="SUBTILASE_ASP"/>
    <property type="match status" value="1"/>
</dbReference>
<feature type="signal peptide" evidence="8">
    <location>
        <begin position="1"/>
        <end position="20"/>
    </location>
</feature>
<dbReference type="InterPro" id="IPR000209">
    <property type="entry name" value="Peptidase_S8/S53_dom"/>
</dbReference>
<sequence length="571" mass="63028">MKKFFIAALFLSGFLGFAQTATTSNDPMQDKDLMTWYHKDFATTKIYGVDTQNAYNFLNSKGLKPKTVIVAVLDSGVQIDHPALKGNIWTNPNEIPGNGIDDDKNGYVDDVHGWDFIGGKNGDVDVDNLEITRVIRQYKDVFEGPVTATNKANQAKMPEEFAMYMKSKDLYTKKSMEAKQNYQTYKAIYDRIPAIVALLGGKDLTEETLANIKPSTQDDARNLQVLSQAIKDPSLKGKSAEEVQKLLTKEIKDGLDYFEPQATKQYNLDFDPRPIVGDDYSNINERYYGNNDYEGPDALHGTHVAGIIAGQPNGDEIQHGIADKVAKIMTIRAVPDGDERDKDIANGIYYAVNNGAKIINMSFGKSVSPGKKKVWEAFKYAQDKGVLLVHAAGNDNADLMKEENFPTNFKSVSDPAPFLNNMITVGASTDDDANLKASFSNYNQKMVDVFAPGAQIYSSVAGNKYEYLDGTSMASPVVAGAAAVLMAYMPNLTPAQVIESLEKTVNKSTVNAGIADDPTLTFDKISKTGGVIDLYKAAVYAYDHFYKKMPQKKGSKKRLQKKRNRKVNSKK</sequence>
<keyword evidence="8" id="KW-0732">Signal</keyword>
<dbReference type="PANTHER" id="PTHR43399">
    <property type="entry name" value="SUBTILISIN-RELATED"/>
    <property type="match status" value="1"/>
</dbReference>
<dbReference type="Proteomes" id="UP000236738">
    <property type="component" value="Unassembled WGS sequence"/>
</dbReference>
<feature type="active site" description="Charge relay system" evidence="5">
    <location>
        <position position="300"/>
    </location>
</feature>
<dbReference type="PROSITE" id="PS00138">
    <property type="entry name" value="SUBTILASE_SER"/>
    <property type="match status" value="1"/>
</dbReference>
<feature type="active site" description="Charge relay system" evidence="5">
    <location>
        <position position="74"/>
    </location>
</feature>
<dbReference type="PROSITE" id="PS51892">
    <property type="entry name" value="SUBTILASE"/>
    <property type="match status" value="1"/>
</dbReference>
<protein>
    <submittedName>
        <fullName evidence="10">Subtilase family protein</fullName>
    </submittedName>
</protein>
<evidence type="ECO:0000256" key="7">
    <source>
        <dbReference type="SAM" id="MobiDB-lite"/>
    </source>
</evidence>
<organism evidence="10 11">
    <name type="scientific">Halpernia humi</name>
    <dbReference type="NCBI Taxonomy" id="493375"/>
    <lineage>
        <taxon>Bacteria</taxon>
        <taxon>Pseudomonadati</taxon>
        <taxon>Bacteroidota</taxon>
        <taxon>Flavobacteriia</taxon>
        <taxon>Flavobacteriales</taxon>
        <taxon>Weeksellaceae</taxon>
        <taxon>Chryseobacterium group</taxon>
        <taxon>Halpernia</taxon>
    </lineage>
</organism>
<dbReference type="AlphaFoldDB" id="A0A1H5ZJZ6"/>
<evidence type="ECO:0000256" key="6">
    <source>
        <dbReference type="RuleBase" id="RU003355"/>
    </source>
</evidence>
<evidence type="ECO:0000313" key="11">
    <source>
        <dbReference type="Proteomes" id="UP000236738"/>
    </source>
</evidence>
<dbReference type="InterPro" id="IPR015500">
    <property type="entry name" value="Peptidase_S8_subtilisin-rel"/>
</dbReference>
<evidence type="ECO:0000256" key="2">
    <source>
        <dbReference type="ARBA" id="ARBA00022670"/>
    </source>
</evidence>